<evidence type="ECO:0000313" key="2">
    <source>
        <dbReference type="Proteomes" id="UP000015106"/>
    </source>
</evidence>
<dbReference type="AlphaFoldDB" id="A0A8R7U7P5"/>
<dbReference type="EnsemblPlants" id="TuG1812G0400001684.01.T01">
    <property type="protein sequence ID" value="TuG1812G0400001684.01.T01"/>
    <property type="gene ID" value="TuG1812G0400001684.01"/>
</dbReference>
<reference evidence="2" key="1">
    <citation type="journal article" date="2013" name="Nature">
        <title>Draft genome of the wheat A-genome progenitor Triticum urartu.</title>
        <authorList>
            <person name="Ling H.Q."/>
            <person name="Zhao S."/>
            <person name="Liu D."/>
            <person name="Wang J."/>
            <person name="Sun H."/>
            <person name="Zhang C."/>
            <person name="Fan H."/>
            <person name="Li D."/>
            <person name="Dong L."/>
            <person name="Tao Y."/>
            <person name="Gao C."/>
            <person name="Wu H."/>
            <person name="Li Y."/>
            <person name="Cui Y."/>
            <person name="Guo X."/>
            <person name="Zheng S."/>
            <person name="Wang B."/>
            <person name="Yu K."/>
            <person name="Liang Q."/>
            <person name="Yang W."/>
            <person name="Lou X."/>
            <person name="Chen J."/>
            <person name="Feng M."/>
            <person name="Jian J."/>
            <person name="Zhang X."/>
            <person name="Luo G."/>
            <person name="Jiang Y."/>
            <person name="Liu J."/>
            <person name="Wang Z."/>
            <person name="Sha Y."/>
            <person name="Zhang B."/>
            <person name="Wu H."/>
            <person name="Tang D."/>
            <person name="Shen Q."/>
            <person name="Xue P."/>
            <person name="Zou S."/>
            <person name="Wang X."/>
            <person name="Liu X."/>
            <person name="Wang F."/>
            <person name="Yang Y."/>
            <person name="An X."/>
            <person name="Dong Z."/>
            <person name="Zhang K."/>
            <person name="Zhang X."/>
            <person name="Luo M.C."/>
            <person name="Dvorak J."/>
            <person name="Tong Y."/>
            <person name="Wang J."/>
            <person name="Yang H."/>
            <person name="Li Z."/>
            <person name="Wang D."/>
            <person name="Zhang A."/>
            <person name="Wang J."/>
        </authorList>
    </citation>
    <scope>NUCLEOTIDE SEQUENCE</scope>
    <source>
        <strain evidence="2">cv. G1812</strain>
    </source>
</reference>
<accession>A0A8R7U7P5</accession>
<sequence length="144" mass="16299">MWGSWKGGEARCLAVVLAGEGRDGVHRLYRPWSRTSKTLEIPQTKSCHNGRRRSVQSPAPHVISASISSTSLEQSVQRRRFTAITSVQKVPKSSVRTILNVRIVDNVCIVLNFWKQASVQRMLSTRKMGQPVHPYANPRNKMYL</sequence>
<evidence type="ECO:0000313" key="1">
    <source>
        <dbReference type="EnsemblPlants" id="TuG1812G0400001684.01.T01"/>
    </source>
</evidence>
<dbReference type="Gramene" id="TuG1812G0400001684.01.T01">
    <property type="protein sequence ID" value="TuG1812G0400001684.01.T01"/>
    <property type="gene ID" value="TuG1812G0400001684.01"/>
</dbReference>
<organism evidence="1 2">
    <name type="scientific">Triticum urartu</name>
    <name type="common">Red wild einkorn</name>
    <name type="synonym">Crithodium urartu</name>
    <dbReference type="NCBI Taxonomy" id="4572"/>
    <lineage>
        <taxon>Eukaryota</taxon>
        <taxon>Viridiplantae</taxon>
        <taxon>Streptophyta</taxon>
        <taxon>Embryophyta</taxon>
        <taxon>Tracheophyta</taxon>
        <taxon>Spermatophyta</taxon>
        <taxon>Magnoliopsida</taxon>
        <taxon>Liliopsida</taxon>
        <taxon>Poales</taxon>
        <taxon>Poaceae</taxon>
        <taxon>BOP clade</taxon>
        <taxon>Pooideae</taxon>
        <taxon>Triticodae</taxon>
        <taxon>Triticeae</taxon>
        <taxon>Triticinae</taxon>
        <taxon>Triticum</taxon>
    </lineage>
</organism>
<reference evidence="1" key="3">
    <citation type="submission" date="2022-06" db="UniProtKB">
        <authorList>
            <consortium name="EnsemblPlants"/>
        </authorList>
    </citation>
    <scope>IDENTIFICATION</scope>
</reference>
<dbReference type="Proteomes" id="UP000015106">
    <property type="component" value="Chromosome 4"/>
</dbReference>
<keyword evidence="2" id="KW-1185">Reference proteome</keyword>
<reference evidence="1" key="2">
    <citation type="submission" date="2018-03" db="EMBL/GenBank/DDBJ databases">
        <title>The Triticum urartu genome reveals the dynamic nature of wheat genome evolution.</title>
        <authorList>
            <person name="Ling H."/>
            <person name="Ma B."/>
            <person name="Shi X."/>
            <person name="Liu H."/>
            <person name="Dong L."/>
            <person name="Sun H."/>
            <person name="Cao Y."/>
            <person name="Gao Q."/>
            <person name="Zheng S."/>
            <person name="Li Y."/>
            <person name="Yu Y."/>
            <person name="Du H."/>
            <person name="Qi M."/>
            <person name="Li Y."/>
            <person name="Yu H."/>
            <person name="Cui Y."/>
            <person name="Wang N."/>
            <person name="Chen C."/>
            <person name="Wu H."/>
            <person name="Zhao Y."/>
            <person name="Zhang J."/>
            <person name="Li Y."/>
            <person name="Zhou W."/>
            <person name="Zhang B."/>
            <person name="Hu W."/>
            <person name="Eijk M."/>
            <person name="Tang J."/>
            <person name="Witsenboer H."/>
            <person name="Zhao S."/>
            <person name="Li Z."/>
            <person name="Zhang A."/>
            <person name="Wang D."/>
            <person name="Liang C."/>
        </authorList>
    </citation>
    <scope>NUCLEOTIDE SEQUENCE [LARGE SCALE GENOMIC DNA]</scope>
    <source>
        <strain evidence="1">cv. G1812</strain>
    </source>
</reference>
<proteinExistence type="predicted"/>
<name>A0A8R7U7P5_TRIUA</name>
<protein>
    <submittedName>
        <fullName evidence="1">Uncharacterized protein</fullName>
    </submittedName>
</protein>